<dbReference type="RefSeq" id="WP_076379980.1">
    <property type="nucleotide sequence ID" value="NZ_AP017422.1"/>
</dbReference>
<feature type="chain" id="PRO_5030022777" description="Right handed beta helix region" evidence="1">
    <location>
        <begin position="21"/>
        <end position="511"/>
    </location>
</feature>
<dbReference type="EMBL" id="FTOR01000005">
    <property type="protein sequence ID" value="SIT21342.1"/>
    <property type="molecule type" value="Genomic_DNA"/>
</dbReference>
<feature type="signal peptide" evidence="1">
    <location>
        <begin position="1"/>
        <end position="20"/>
    </location>
</feature>
<keyword evidence="3" id="KW-1185">Reference proteome</keyword>
<reference evidence="3" key="1">
    <citation type="submission" date="2017-01" db="EMBL/GenBank/DDBJ databases">
        <authorList>
            <person name="Varghese N."/>
            <person name="Submissions S."/>
        </authorList>
    </citation>
    <scope>NUCLEOTIDE SEQUENCE [LARGE SCALE GENOMIC DNA]</scope>
    <source>
        <strain evidence="3">DSM 21054</strain>
    </source>
</reference>
<sequence>MKRSFVRISFLAFASAGLFACGKSGDGANVSKPLTVIGQAISSDTLPLKDGSGNAIPLKGTMLSGKTYHIMSNVSINAGDTLYVQPGVTVLVHGNGAQGTSPMFLVNGTIISDGTKDQPNTFTVYETATTPKSNSSYTTDASTDPAYKGYWSGFQGTTTCNLMAFRWTHIEYTGGPYGANNTLFGKAEPGDPTPTIYMAPTGAAYGKLIVEDSWLFGSLDDCIGKCQHVYVSLMRNTLNKLGGQGGEGINLKNDVYGDMAYNFCYGVATNGLKTAGIDGSSTVVNIYNNTLVNCGFRQKKATRNGSINTETNAGGFIYNNIIVNCKQGLRITFSSEKGLKSDTLNTSYNNNLTYVGNSVKSGNDYLMLYIEPKQFTKKQSNDINGYVNGADSSNGVNLGSNVVDTTKYNPQFRNYDVVTNSKGTSYLNSVIPTGADFHLSSSSQAANAGVYRSGTGVNAYPSKPAAKLLVQYGFPMTLLANTGGVDAANITIPNKDLGAFPSDGTGNQHTY</sequence>
<dbReference type="PROSITE" id="PS51257">
    <property type="entry name" value="PROKAR_LIPOPROTEIN"/>
    <property type="match status" value="1"/>
</dbReference>
<evidence type="ECO:0000256" key="1">
    <source>
        <dbReference type="SAM" id="SignalP"/>
    </source>
</evidence>
<proteinExistence type="predicted"/>
<organism evidence="2 3">
    <name type="scientific">Filimonas lacunae</name>
    <dbReference type="NCBI Taxonomy" id="477680"/>
    <lineage>
        <taxon>Bacteria</taxon>
        <taxon>Pseudomonadati</taxon>
        <taxon>Bacteroidota</taxon>
        <taxon>Chitinophagia</taxon>
        <taxon>Chitinophagales</taxon>
        <taxon>Chitinophagaceae</taxon>
        <taxon>Filimonas</taxon>
    </lineage>
</organism>
<keyword evidence="1" id="KW-0732">Signal</keyword>
<dbReference type="Proteomes" id="UP000186917">
    <property type="component" value="Unassembled WGS sequence"/>
</dbReference>
<dbReference type="STRING" id="477680.SAMN05421788_105136"/>
<protein>
    <recommendedName>
        <fullName evidence="4">Right handed beta helix region</fullName>
    </recommendedName>
</protein>
<evidence type="ECO:0000313" key="3">
    <source>
        <dbReference type="Proteomes" id="UP000186917"/>
    </source>
</evidence>
<name>A0A173MD12_9BACT</name>
<dbReference type="KEGG" id="fln:FLA_1417"/>
<dbReference type="OrthoDB" id="974660at2"/>
<evidence type="ECO:0000313" key="2">
    <source>
        <dbReference type="EMBL" id="SIT21342.1"/>
    </source>
</evidence>
<dbReference type="AlphaFoldDB" id="A0A173MD12"/>
<accession>A0A173MD12</accession>
<evidence type="ECO:0008006" key="4">
    <source>
        <dbReference type="Google" id="ProtNLM"/>
    </source>
</evidence>
<gene>
    <name evidence="2" type="ORF">SAMN05421788_105136</name>
</gene>